<keyword evidence="3 4" id="KW-0732">Signal</keyword>
<dbReference type="PANTHER" id="PTHR30024">
    <property type="entry name" value="ALIPHATIC SULFONATES-BINDING PROTEIN-RELATED"/>
    <property type="match status" value="1"/>
</dbReference>
<gene>
    <name evidence="6" type="ORF">GCM10007890_04530</name>
</gene>
<feature type="chain" id="PRO_5041298025" description="SsuA/THI5-like domain-containing protein" evidence="4">
    <location>
        <begin position="37"/>
        <end position="370"/>
    </location>
</feature>
<evidence type="ECO:0000259" key="5">
    <source>
        <dbReference type="Pfam" id="PF09084"/>
    </source>
</evidence>
<evidence type="ECO:0000256" key="2">
    <source>
        <dbReference type="ARBA" id="ARBA00010742"/>
    </source>
</evidence>
<name>A0AA37WPR5_9HYPH</name>
<keyword evidence="7" id="KW-1185">Reference proteome</keyword>
<comment type="similarity">
    <text evidence="2">Belongs to the bacterial solute-binding protein SsuA/TauA family.</text>
</comment>
<sequence>MLVTSRFRTRLSASPLLRAAFATLALSLCLSAPAQALDSVKVGLAIPPTVTDGSVQAIAEELGFFKQEDLDVAYVVLPGAGALLPQLLQKTITVALPLPETLLAAHKAGEKPLPVAYFYNAGPRNTLELAVRADSDIRSLADLKGKRIGVGALTWGTIPQTRALMRSVGLEPGRDVSIVAAGVLGAGFHALREDRVQALNFNSSWIDIMEDQGIPARRLDYPPVFRRMVVNGFLAHRSTLEQNPALLERFGRAWTKALAVCDLNPKACIAAFWRKNPSVAPQADRDKALDASTRLLKRWIEPVMRDEAGAARVPGAFDLTIIAAYVREMHRYGEFATADLPLDAYFSNALVPGFARFDRAALEAQARALP</sequence>
<evidence type="ECO:0000256" key="4">
    <source>
        <dbReference type="SAM" id="SignalP"/>
    </source>
</evidence>
<dbReference type="PANTHER" id="PTHR30024:SF47">
    <property type="entry name" value="TAURINE-BINDING PERIPLASMIC PROTEIN"/>
    <property type="match status" value="1"/>
</dbReference>
<evidence type="ECO:0000256" key="1">
    <source>
        <dbReference type="ARBA" id="ARBA00004418"/>
    </source>
</evidence>
<dbReference type="GO" id="GO:0042597">
    <property type="term" value="C:periplasmic space"/>
    <property type="evidence" value="ECO:0007669"/>
    <property type="project" value="UniProtKB-SubCell"/>
</dbReference>
<reference evidence="7" key="1">
    <citation type="journal article" date="2019" name="Int. J. Syst. Evol. Microbiol.">
        <title>The Global Catalogue of Microorganisms (GCM) 10K type strain sequencing project: providing services to taxonomists for standard genome sequencing and annotation.</title>
        <authorList>
            <consortium name="The Broad Institute Genomics Platform"/>
            <consortium name="The Broad Institute Genome Sequencing Center for Infectious Disease"/>
            <person name="Wu L."/>
            <person name="Ma J."/>
        </authorList>
    </citation>
    <scope>NUCLEOTIDE SEQUENCE [LARGE SCALE GENOMIC DNA]</scope>
    <source>
        <strain evidence="7">NBRC 103632</strain>
    </source>
</reference>
<dbReference type="Pfam" id="PF09084">
    <property type="entry name" value="NMT1"/>
    <property type="match status" value="1"/>
</dbReference>
<comment type="caution">
    <text evidence="6">The sequence shown here is derived from an EMBL/GenBank/DDBJ whole genome shotgun (WGS) entry which is preliminary data.</text>
</comment>
<dbReference type="Proteomes" id="UP001157440">
    <property type="component" value="Unassembled WGS sequence"/>
</dbReference>
<comment type="subcellular location">
    <subcellularLocation>
        <location evidence="1">Periplasm</location>
    </subcellularLocation>
</comment>
<evidence type="ECO:0000313" key="6">
    <source>
        <dbReference type="EMBL" id="GLS68441.1"/>
    </source>
</evidence>
<protein>
    <recommendedName>
        <fullName evidence="5">SsuA/THI5-like domain-containing protein</fullName>
    </recommendedName>
</protein>
<dbReference type="EMBL" id="BSPL01000005">
    <property type="protein sequence ID" value="GLS68441.1"/>
    <property type="molecule type" value="Genomic_DNA"/>
</dbReference>
<evidence type="ECO:0000256" key="3">
    <source>
        <dbReference type="ARBA" id="ARBA00022729"/>
    </source>
</evidence>
<dbReference type="SUPFAM" id="SSF53850">
    <property type="entry name" value="Periplasmic binding protein-like II"/>
    <property type="match status" value="1"/>
</dbReference>
<feature type="signal peptide" evidence="4">
    <location>
        <begin position="1"/>
        <end position="36"/>
    </location>
</feature>
<organism evidence="6 7">
    <name type="scientific">Methylobacterium tardum</name>
    <dbReference type="NCBI Taxonomy" id="374432"/>
    <lineage>
        <taxon>Bacteria</taxon>
        <taxon>Pseudomonadati</taxon>
        <taxon>Pseudomonadota</taxon>
        <taxon>Alphaproteobacteria</taxon>
        <taxon>Hyphomicrobiales</taxon>
        <taxon>Methylobacteriaceae</taxon>
        <taxon>Methylobacterium</taxon>
    </lineage>
</organism>
<dbReference type="Gene3D" id="3.40.190.10">
    <property type="entry name" value="Periplasmic binding protein-like II"/>
    <property type="match status" value="2"/>
</dbReference>
<proteinExistence type="inferred from homology"/>
<evidence type="ECO:0000313" key="7">
    <source>
        <dbReference type="Proteomes" id="UP001157440"/>
    </source>
</evidence>
<dbReference type="InterPro" id="IPR015168">
    <property type="entry name" value="SsuA/THI5"/>
</dbReference>
<feature type="domain" description="SsuA/THI5-like" evidence="5">
    <location>
        <begin position="58"/>
        <end position="266"/>
    </location>
</feature>
<accession>A0AA37WPR5</accession>
<dbReference type="AlphaFoldDB" id="A0AA37WPR5"/>